<keyword evidence="1" id="KW-0812">Transmembrane</keyword>
<sequence length="446" mass="52371">MAFKKLKNLKTKIQNKIRNNTFYQKYFGFENGIDITDDKMVQYRKNIVIKNIIFVINMIYTLIFMIISIGDPTNSSNWLLTVLLFPVTALVNYFLGRLIKTGPEDNLSQTMAMYLAAFYMLLSSILVYVKLKYGEVEDIQGEHYLSEAGYILIYIALLIAAFYQNKKMLKNMFVWVVVIVTILHFTITYSMLEVAGNRDIWEGIKRVFSGTEFRDILIRTILLVGFMLILYIYVSMSNFMQDERKKELAKRRKVQDDYTSVVTQIFDVTLSSEKVTDEEKKEADILAIMVKKLSSLLSLAPEKCKEVVEYSRLHIDKKVDFAFQNISSDEEKFLAIREQTELGSRLISRLQLKRKGEDILRATFEGSDDDNFIRHEREIQNTLESEIILICDLYVSMRSVKPYKKAYNHKNTIAYMEKSFKIYFDPMVYDRFTRYSSDFEKIFDEM</sequence>
<protein>
    <recommendedName>
        <fullName evidence="4">HD-GYP domain-containing protein</fullName>
    </recommendedName>
</protein>
<feature type="transmembrane region" description="Helical" evidence="1">
    <location>
        <begin position="216"/>
        <end position="236"/>
    </location>
</feature>
<keyword evidence="3" id="KW-1185">Reference proteome</keyword>
<dbReference type="RefSeq" id="WP_119016586.1">
    <property type="nucleotide sequence ID" value="NZ_QXEV01000018.1"/>
</dbReference>
<dbReference type="SUPFAM" id="SSF109604">
    <property type="entry name" value="HD-domain/PDEase-like"/>
    <property type="match status" value="1"/>
</dbReference>
<dbReference type="Proteomes" id="UP000266506">
    <property type="component" value="Unassembled WGS sequence"/>
</dbReference>
<accession>A0A397RP94</accession>
<feature type="transmembrane region" description="Helical" evidence="1">
    <location>
        <begin position="76"/>
        <end position="99"/>
    </location>
</feature>
<evidence type="ECO:0000256" key="1">
    <source>
        <dbReference type="SAM" id="Phobius"/>
    </source>
</evidence>
<evidence type="ECO:0000313" key="2">
    <source>
        <dbReference type="EMBL" id="RIA75498.1"/>
    </source>
</evidence>
<dbReference type="InParanoid" id="A0A397RP94"/>
<proteinExistence type="predicted"/>
<comment type="caution">
    <text evidence="2">The sequence shown here is derived from an EMBL/GenBank/DDBJ whole genome shotgun (WGS) entry which is preliminary data.</text>
</comment>
<evidence type="ECO:0000313" key="3">
    <source>
        <dbReference type="Proteomes" id="UP000266506"/>
    </source>
</evidence>
<dbReference type="AlphaFoldDB" id="A0A397RP94"/>
<dbReference type="EMBL" id="QXEV01000018">
    <property type="protein sequence ID" value="RIA75498.1"/>
    <property type="molecule type" value="Genomic_DNA"/>
</dbReference>
<feature type="transmembrane region" description="Helical" evidence="1">
    <location>
        <begin position="48"/>
        <end position="70"/>
    </location>
</feature>
<evidence type="ECO:0008006" key="4">
    <source>
        <dbReference type="Google" id="ProtNLM"/>
    </source>
</evidence>
<keyword evidence="1" id="KW-1133">Transmembrane helix</keyword>
<keyword evidence="1" id="KW-0472">Membrane</keyword>
<organism evidence="2 3">
    <name type="scientific">Anaeroplasma bactoclasticum</name>
    <dbReference type="NCBI Taxonomy" id="2088"/>
    <lineage>
        <taxon>Bacteria</taxon>
        <taxon>Bacillati</taxon>
        <taxon>Mycoplasmatota</taxon>
        <taxon>Mollicutes</taxon>
        <taxon>Anaeroplasmatales</taxon>
        <taxon>Anaeroplasmataceae</taxon>
        <taxon>Anaeroplasma</taxon>
    </lineage>
</organism>
<feature type="transmembrane region" description="Helical" evidence="1">
    <location>
        <begin position="111"/>
        <end position="131"/>
    </location>
</feature>
<feature type="transmembrane region" description="Helical" evidence="1">
    <location>
        <begin position="143"/>
        <end position="163"/>
    </location>
</feature>
<feature type="transmembrane region" description="Helical" evidence="1">
    <location>
        <begin position="172"/>
        <end position="192"/>
    </location>
</feature>
<name>A0A397RP94_9MOLU</name>
<gene>
    <name evidence="2" type="ORF">EI71_01465</name>
</gene>
<reference evidence="2 3" key="1">
    <citation type="submission" date="2018-08" db="EMBL/GenBank/DDBJ databases">
        <title>Genomic Encyclopedia of Archaeal and Bacterial Type Strains, Phase II (KMG-II): from individual species to whole genera.</title>
        <authorList>
            <person name="Goeker M."/>
        </authorList>
    </citation>
    <scope>NUCLEOTIDE SEQUENCE [LARGE SCALE GENOMIC DNA]</scope>
    <source>
        <strain evidence="2 3">ATCC 27112</strain>
    </source>
</reference>
<dbReference type="OrthoDB" id="383774at2"/>
<dbReference type="Gene3D" id="1.10.3210.10">
    <property type="entry name" value="Hypothetical protein af1432"/>
    <property type="match status" value="1"/>
</dbReference>